<dbReference type="CDD" id="cd01745">
    <property type="entry name" value="GATase1_2"/>
    <property type="match status" value="1"/>
</dbReference>
<dbReference type="AlphaFoldDB" id="A0A850ELJ9"/>
<dbReference type="PROSITE" id="PS51273">
    <property type="entry name" value="GATASE_TYPE_1"/>
    <property type="match status" value="1"/>
</dbReference>
<name>A0A850ELJ9_9BACL</name>
<reference evidence="1" key="1">
    <citation type="submission" date="2020-06" db="EMBL/GenBank/DDBJ databases">
        <title>Paenibacillus sp. nov., isolated from soil.</title>
        <authorList>
            <person name="Seo Y.L."/>
        </authorList>
    </citation>
    <scope>NUCLEOTIDE SEQUENCE [LARGE SCALE GENOMIC DNA]</scope>
    <source>
        <strain evidence="1">JW14</strain>
    </source>
</reference>
<dbReference type="EMBL" id="JABWCS010000211">
    <property type="protein sequence ID" value="NUU61885.1"/>
    <property type="molecule type" value="Genomic_DNA"/>
</dbReference>
<dbReference type="GO" id="GO:0033969">
    <property type="term" value="F:gamma-glutamyl-gamma-aminobutyrate hydrolase activity"/>
    <property type="evidence" value="ECO:0007669"/>
    <property type="project" value="TreeGrafter"/>
</dbReference>
<dbReference type="FunFam" id="3.40.50.880:FF:000030">
    <property type="entry name" value="Gamma-glutamyl-gamma-aminobutyrate hydrolase PuuD"/>
    <property type="match status" value="1"/>
</dbReference>
<evidence type="ECO:0000313" key="2">
    <source>
        <dbReference type="Proteomes" id="UP000564806"/>
    </source>
</evidence>
<proteinExistence type="predicted"/>
<keyword evidence="2" id="KW-1185">Reference proteome</keyword>
<evidence type="ECO:0000313" key="1">
    <source>
        <dbReference type="EMBL" id="NUU61885.1"/>
    </source>
</evidence>
<dbReference type="InterPro" id="IPR044668">
    <property type="entry name" value="PuuD-like"/>
</dbReference>
<comment type="caution">
    <text evidence="1">The sequence shown here is derived from an EMBL/GenBank/DDBJ whole genome shotgun (WGS) entry which is preliminary data.</text>
</comment>
<dbReference type="GO" id="GO:0005829">
    <property type="term" value="C:cytosol"/>
    <property type="evidence" value="ECO:0007669"/>
    <property type="project" value="TreeGrafter"/>
</dbReference>
<dbReference type="Gene3D" id="3.40.50.880">
    <property type="match status" value="1"/>
</dbReference>
<dbReference type="Pfam" id="PF07722">
    <property type="entry name" value="Peptidase_C26"/>
    <property type="match status" value="1"/>
</dbReference>
<dbReference type="PANTHER" id="PTHR43235:SF1">
    <property type="entry name" value="GLUTAMINE AMIDOTRANSFERASE PB2B2.05-RELATED"/>
    <property type="match status" value="1"/>
</dbReference>
<dbReference type="Proteomes" id="UP000564806">
    <property type="component" value="Unassembled WGS sequence"/>
</dbReference>
<sequence>MMKPVIGITSTLARLNAYSEGVYVHQDYHIAVEAAGGLPIVLPLVSIETVKQLIDLCDGLIFTGGEDIDPSRYGEEAIPELGQTLAIRDVIELEAIRYVLDTDKPLLAICRGVQVLNVALGGTLYQDLPSQYEGALEHVQRDVPRSRDTHDILLAPDSRLASIFGSTGVRVNSLHHQALRELGVGLQVTATSPDGVIEGVEHTGRSFTIGVQWHPENMAAANERQMTKLFAAFVEQGRTWRDRSKPNNGE</sequence>
<protein>
    <submittedName>
        <fullName evidence="1">Gamma-glutamyl-gamma-aminobutyrate hydrolase family protein</fullName>
    </submittedName>
</protein>
<dbReference type="InterPro" id="IPR011697">
    <property type="entry name" value="Peptidase_C26"/>
</dbReference>
<organism evidence="1 2">
    <name type="scientific">Paenibacillus agri</name>
    <dbReference type="NCBI Taxonomy" id="2744309"/>
    <lineage>
        <taxon>Bacteria</taxon>
        <taxon>Bacillati</taxon>
        <taxon>Bacillota</taxon>
        <taxon>Bacilli</taxon>
        <taxon>Bacillales</taxon>
        <taxon>Paenibacillaceae</taxon>
        <taxon>Paenibacillus</taxon>
    </lineage>
</organism>
<dbReference type="SUPFAM" id="SSF52317">
    <property type="entry name" value="Class I glutamine amidotransferase-like"/>
    <property type="match status" value="1"/>
</dbReference>
<gene>
    <name evidence="1" type="ORF">HPT30_16195</name>
</gene>
<dbReference type="PANTHER" id="PTHR43235">
    <property type="entry name" value="GLUTAMINE AMIDOTRANSFERASE PB2B2.05-RELATED"/>
    <property type="match status" value="1"/>
</dbReference>
<keyword evidence="1" id="KW-0378">Hydrolase</keyword>
<dbReference type="GO" id="GO:0006598">
    <property type="term" value="P:polyamine catabolic process"/>
    <property type="evidence" value="ECO:0007669"/>
    <property type="project" value="TreeGrafter"/>
</dbReference>
<accession>A0A850ELJ9</accession>
<dbReference type="InterPro" id="IPR029062">
    <property type="entry name" value="Class_I_gatase-like"/>
</dbReference>